<feature type="transmembrane region" description="Helical" evidence="6">
    <location>
        <begin position="111"/>
        <end position="128"/>
    </location>
</feature>
<evidence type="ECO:0000256" key="3">
    <source>
        <dbReference type="ARBA" id="ARBA00022989"/>
    </source>
</evidence>
<dbReference type="GO" id="GO:0005886">
    <property type="term" value="C:plasma membrane"/>
    <property type="evidence" value="ECO:0007669"/>
    <property type="project" value="UniProtKB-SubCell"/>
</dbReference>
<evidence type="ECO:0000256" key="6">
    <source>
        <dbReference type="SAM" id="Phobius"/>
    </source>
</evidence>
<dbReference type="OrthoDB" id="9793415at2"/>
<dbReference type="CDD" id="cd17353">
    <property type="entry name" value="MFS_OFA_like"/>
    <property type="match status" value="1"/>
</dbReference>
<feature type="transmembrane region" description="Helical" evidence="6">
    <location>
        <begin position="273"/>
        <end position="295"/>
    </location>
</feature>
<feature type="transmembrane region" description="Helical" evidence="6">
    <location>
        <begin position="329"/>
        <end position="350"/>
    </location>
</feature>
<name>A0A1B9BER9_9ACTO</name>
<sequence length="572" mass="60397">MARFGTPVAPLRTGLNRVGRGGIVTGASFVIFCLSAVSVLSVVIPALAESHGWDVAATGWIYPVFQTFQVAAGLLAGSLSDRVGPRPVLFWGGVLYGAGWILTGFANSVPAVYFAFCVLGGIGNGFAYSPSLSTAQRWYPDKRGAISGLLIAISNLATAAFSLVSASLLLPLVGAAATFKIIGVFALIFTCGGALLTRNPQPGWQPENWQAPQGSSATAGSYGDLSPRQMLRTRRFYFLFVIFACASTAGAMMISASSLIARTQLFPDPSAPSAIAAGGLVVSLTTIAGAVGSFLGGTIFDRIGGHRSLVIIFTTTIIALIGLSMAPVLGFYICAAVLLGMANGALGAIYPPFTGQTFGTTHLGSNWATMYWGYAVATWVSAPLSTALYDESAGRWAYQNTFYGAALISLAGLLLTLYLMLAARLHNATRRLLSILRVWDYARSRRSEARAESRRGSRGSRQLPGTSIARRWRQATTWLLQQAVPARMQKPGAQAGPEPWPASEPRPTTKPIAKPTAMPTAKPATRPDALPATQPAARQQPAPPAALPETQSAAYFDAQPARETKEPCLSCE</sequence>
<feature type="region of interest" description="Disordered" evidence="5">
    <location>
        <begin position="486"/>
        <end position="572"/>
    </location>
</feature>
<keyword evidence="3 6" id="KW-1133">Transmembrane helix</keyword>
<dbReference type="EMBL" id="UYIO01000001">
    <property type="protein sequence ID" value="VDG76976.1"/>
    <property type="molecule type" value="Genomic_DNA"/>
</dbReference>
<keyword evidence="2 6" id="KW-0812">Transmembrane</keyword>
<evidence type="ECO:0000256" key="2">
    <source>
        <dbReference type="ARBA" id="ARBA00022692"/>
    </source>
</evidence>
<evidence type="ECO:0000256" key="4">
    <source>
        <dbReference type="ARBA" id="ARBA00023136"/>
    </source>
</evidence>
<dbReference type="AlphaFoldDB" id="A0A1B9BER9"/>
<dbReference type="PANTHER" id="PTHR11360">
    <property type="entry name" value="MONOCARBOXYLATE TRANSPORTER"/>
    <property type="match status" value="1"/>
</dbReference>
<evidence type="ECO:0000313" key="7">
    <source>
        <dbReference type="EMBL" id="VDG76976.1"/>
    </source>
</evidence>
<dbReference type="InterPro" id="IPR011701">
    <property type="entry name" value="MFS"/>
</dbReference>
<comment type="caution">
    <text evidence="7">The sequence shown here is derived from an EMBL/GenBank/DDBJ whole genome shotgun (WGS) entry which is preliminary data.</text>
</comment>
<accession>A0A1B9BER9</accession>
<dbReference type="GO" id="GO:0022857">
    <property type="term" value="F:transmembrane transporter activity"/>
    <property type="evidence" value="ECO:0007669"/>
    <property type="project" value="InterPro"/>
</dbReference>
<evidence type="ECO:0000256" key="1">
    <source>
        <dbReference type="ARBA" id="ARBA00004651"/>
    </source>
</evidence>
<feature type="transmembrane region" description="Helical" evidence="6">
    <location>
        <begin position="21"/>
        <end position="48"/>
    </location>
</feature>
<feature type="transmembrane region" description="Helical" evidence="6">
    <location>
        <begin position="176"/>
        <end position="196"/>
    </location>
</feature>
<evidence type="ECO:0000313" key="8">
    <source>
        <dbReference type="Proteomes" id="UP000269974"/>
    </source>
</evidence>
<feature type="transmembrane region" description="Helical" evidence="6">
    <location>
        <begin position="307"/>
        <end position="323"/>
    </location>
</feature>
<reference evidence="7 8" key="1">
    <citation type="submission" date="2018-11" db="EMBL/GenBank/DDBJ databases">
        <authorList>
            <consortium name="Pathogen Informatics"/>
        </authorList>
    </citation>
    <scope>NUCLEOTIDE SEQUENCE [LARGE SCALE GENOMIC DNA]</scope>
    <source>
        <strain evidence="7 8">NCTC10327</strain>
    </source>
</reference>
<keyword evidence="4 6" id="KW-0472">Membrane</keyword>
<feature type="transmembrane region" description="Helical" evidence="6">
    <location>
        <begin position="371"/>
        <end position="389"/>
    </location>
</feature>
<dbReference type="InterPro" id="IPR036259">
    <property type="entry name" value="MFS_trans_sf"/>
</dbReference>
<protein>
    <submittedName>
        <fullName evidence="7">Major facilitator superfamily protein</fullName>
    </submittedName>
</protein>
<proteinExistence type="predicted"/>
<dbReference type="Pfam" id="PF07690">
    <property type="entry name" value="MFS_1"/>
    <property type="match status" value="1"/>
</dbReference>
<organism evidence="7 8">
    <name type="scientific">Actinobaculum suis</name>
    <dbReference type="NCBI Taxonomy" id="1657"/>
    <lineage>
        <taxon>Bacteria</taxon>
        <taxon>Bacillati</taxon>
        <taxon>Actinomycetota</taxon>
        <taxon>Actinomycetes</taxon>
        <taxon>Actinomycetales</taxon>
        <taxon>Actinomycetaceae</taxon>
        <taxon>Actinobaculum</taxon>
    </lineage>
</organism>
<dbReference type="RefSeq" id="WP_065414581.1">
    <property type="nucleotide sequence ID" value="NZ_MASX01000010.1"/>
</dbReference>
<dbReference type="SUPFAM" id="SSF103473">
    <property type="entry name" value="MFS general substrate transporter"/>
    <property type="match status" value="1"/>
</dbReference>
<feature type="transmembrane region" description="Helical" evidence="6">
    <location>
        <begin position="88"/>
        <end position="105"/>
    </location>
</feature>
<dbReference type="PROSITE" id="PS50850">
    <property type="entry name" value="MFS"/>
    <property type="match status" value="1"/>
</dbReference>
<dbReference type="InterPro" id="IPR020846">
    <property type="entry name" value="MFS_dom"/>
</dbReference>
<feature type="transmembrane region" description="Helical" evidence="6">
    <location>
        <begin position="401"/>
        <end position="421"/>
    </location>
</feature>
<dbReference type="Proteomes" id="UP000269974">
    <property type="component" value="Unassembled WGS sequence"/>
</dbReference>
<feature type="compositionally biased region" description="Low complexity" evidence="5">
    <location>
        <begin position="505"/>
        <end position="540"/>
    </location>
</feature>
<comment type="subcellular location">
    <subcellularLocation>
        <location evidence="1">Cell membrane</location>
        <topology evidence="1">Multi-pass membrane protein</topology>
    </subcellularLocation>
</comment>
<dbReference type="InterPro" id="IPR050327">
    <property type="entry name" value="Proton-linked_MCT"/>
</dbReference>
<dbReference type="Gene3D" id="1.20.1250.20">
    <property type="entry name" value="MFS general substrate transporter like domains"/>
    <property type="match status" value="2"/>
</dbReference>
<feature type="region of interest" description="Disordered" evidence="5">
    <location>
        <begin position="447"/>
        <end position="467"/>
    </location>
</feature>
<feature type="transmembrane region" description="Helical" evidence="6">
    <location>
        <begin position="60"/>
        <end position="76"/>
    </location>
</feature>
<feature type="transmembrane region" description="Helical" evidence="6">
    <location>
        <begin position="149"/>
        <end position="170"/>
    </location>
</feature>
<gene>
    <name evidence="7" type="primary">yhjX_1</name>
    <name evidence="7" type="ORF">NCTC10327_01604</name>
</gene>
<feature type="transmembrane region" description="Helical" evidence="6">
    <location>
        <begin position="236"/>
        <end position="261"/>
    </location>
</feature>
<evidence type="ECO:0000256" key="5">
    <source>
        <dbReference type="SAM" id="MobiDB-lite"/>
    </source>
</evidence>